<evidence type="ECO:0000313" key="4">
    <source>
        <dbReference type="EMBL" id="MDM8271443.1"/>
    </source>
</evidence>
<reference evidence="4 5" key="3">
    <citation type="submission" date="2023-06" db="EMBL/GenBank/DDBJ databases">
        <authorList>
            <person name="Zeman M."/>
            <person name="Kubasova T."/>
            <person name="Jahodarova E."/>
            <person name="Nykrynova M."/>
            <person name="Rychlik I."/>
        </authorList>
    </citation>
    <scope>NUCLEOTIDE SEQUENCE [LARGE SCALE GENOMIC DNA]</scope>
    <source>
        <strain evidence="4 5">153_Feed</strain>
    </source>
</reference>
<dbReference type="Pfam" id="PF13930">
    <property type="entry name" value="Endonuclea_NS_2"/>
    <property type="match status" value="1"/>
</dbReference>
<proteinExistence type="predicted"/>
<evidence type="ECO:0000313" key="5">
    <source>
        <dbReference type="Proteomes" id="UP001529256"/>
    </source>
</evidence>
<keyword evidence="2" id="KW-0732">Signal</keyword>
<organism evidence="4 5">
    <name type="scientific">Thermophilibacter provencensis</name>
    <dbReference type="NCBI Taxonomy" id="1852386"/>
    <lineage>
        <taxon>Bacteria</taxon>
        <taxon>Bacillati</taxon>
        <taxon>Actinomycetota</taxon>
        <taxon>Coriobacteriia</taxon>
        <taxon>Coriobacteriales</taxon>
        <taxon>Atopobiaceae</taxon>
        <taxon>Thermophilibacter</taxon>
    </lineage>
</organism>
<accession>A0ABT7V4B2</accession>
<feature type="compositionally biased region" description="Acidic residues" evidence="1">
    <location>
        <begin position="40"/>
        <end position="52"/>
    </location>
</feature>
<dbReference type="EMBL" id="JAUDEA010000010">
    <property type="protein sequence ID" value="MDM8271443.1"/>
    <property type="molecule type" value="Genomic_DNA"/>
</dbReference>
<keyword evidence="4" id="KW-0255">Endonuclease</keyword>
<dbReference type="SUPFAM" id="SSF57884">
    <property type="entry name" value="Ada DNA repair protein, N-terminal domain (N-Ada 10)"/>
    <property type="match status" value="1"/>
</dbReference>
<dbReference type="Gene3D" id="3.40.10.10">
    <property type="entry name" value="DNA Methylphosphotriester Repair Domain"/>
    <property type="match status" value="1"/>
</dbReference>
<protein>
    <submittedName>
        <fullName evidence="4">DNA/RNA non-specific endonuclease</fullName>
    </submittedName>
</protein>
<dbReference type="InterPro" id="IPR044929">
    <property type="entry name" value="DNA/RNA_non-sp_Endonuclease_sf"/>
</dbReference>
<feature type="compositionally biased region" description="Pro residues" evidence="1">
    <location>
        <begin position="53"/>
        <end position="76"/>
    </location>
</feature>
<gene>
    <name evidence="4" type="ORF">QUW25_07155</name>
</gene>
<dbReference type="Proteomes" id="UP001529256">
    <property type="component" value="Unassembled WGS sequence"/>
</dbReference>
<dbReference type="PROSITE" id="PS51257">
    <property type="entry name" value="PROKAR_LIPOPROTEIN"/>
    <property type="match status" value="1"/>
</dbReference>
<reference evidence="4 5" key="2">
    <citation type="submission" date="2023-06" db="EMBL/GenBank/DDBJ databases">
        <title>Identification and characterization of horizontal gene transfer across gut microbiota members of farm animals based on homology search.</title>
        <authorList>
            <person name="Schwarzerova J."/>
            <person name="Nykrynova M."/>
            <person name="Jureckova K."/>
            <person name="Cejkova D."/>
            <person name="Rychlik I."/>
        </authorList>
    </citation>
    <scope>NUCLEOTIDE SEQUENCE [LARGE SCALE GENOMIC DNA]</scope>
    <source>
        <strain evidence="4 5">153_Feed</strain>
    </source>
</reference>
<keyword evidence="5" id="KW-1185">Reference proteome</keyword>
<evidence type="ECO:0000259" key="3">
    <source>
        <dbReference type="Pfam" id="PF13930"/>
    </source>
</evidence>
<name>A0ABT7V4B2_9ACTN</name>
<feature type="compositionally biased region" description="Low complexity" evidence="1">
    <location>
        <begin position="273"/>
        <end position="291"/>
    </location>
</feature>
<keyword evidence="4" id="KW-0540">Nuclease</keyword>
<reference evidence="5" key="1">
    <citation type="submission" date="2023-06" db="EMBL/GenBank/DDBJ databases">
        <title>Identification and characterization of horizontal gene transfer across gut microbiota members of farm animals based on homology search.</title>
        <authorList>
            <person name="Zeman M."/>
            <person name="Kubasova T."/>
            <person name="Jahodarova E."/>
            <person name="Nykrynova M."/>
            <person name="Rychlik I."/>
        </authorList>
    </citation>
    <scope>NUCLEOTIDE SEQUENCE [LARGE SCALE GENOMIC DNA]</scope>
    <source>
        <strain evidence="5">153_Feed</strain>
    </source>
</reference>
<dbReference type="Gene3D" id="3.40.570.10">
    <property type="entry name" value="Extracellular Endonuclease, subunit A"/>
    <property type="match status" value="1"/>
</dbReference>
<dbReference type="RefSeq" id="WP_289511528.1">
    <property type="nucleotide sequence ID" value="NZ_JAUDEA010000010.1"/>
</dbReference>
<dbReference type="InterPro" id="IPR044927">
    <property type="entry name" value="Endonuclea_NS_2"/>
</dbReference>
<dbReference type="GO" id="GO:0004519">
    <property type="term" value="F:endonuclease activity"/>
    <property type="evidence" value="ECO:0007669"/>
    <property type="project" value="UniProtKB-KW"/>
</dbReference>
<comment type="caution">
    <text evidence="4">The sequence shown here is derived from an EMBL/GenBank/DDBJ whole genome shotgun (WGS) entry which is preliminary data.</text>
</comment>
<sequence>MRALLAALLLSVALVVGCASEPREAASPTGDAPSVVQSAEPEEESEPEEEPAPEPAAEPAPEPEPAADPVPAPEPFDPSQVPVYSGSPYVILADDAPELSAADAPEALESYSALDSLGRCGTAIALVGPETMPTEERGSIGMIKPSGWHTVRYDDLIDGRYLYNRCHLIGYQLTGENANELNLITGTRYLNVEGMLSFENEVADYVERTGNHVLYRATPVFVGNDLVARGVHLEALSMEDNGAGVKFNVFCYNVQPGIEIDYATGESERIEEAPSAEQETSEEPAAPEAPVVVPPEASPGTTYILNLNTRKFHYPECSSVDQMSEKNKLEFTGTRDEVIAQGYDPCKRCDP</sequence>
<feature type="chain" id="PRO_5046313052" evidence="2">
    <location>
        <begin position="26"/>
        <end position="351"/>
    </location>
</feature>
<feature type="region of interest" description="Disordered" evidence="1">
    <location>
        <begin position="21"/>
        <end position="79"/>
    </location>
</feature>
<feature type="domain" description="Type VII secretion system protein EssD-like" evidence="3">
    <location>
        <begin position="110"/>
        <end position="235"/>
    </location>
</feature>
<feature type="signal peptide" evidence="2">
    <location>
        <begin position="1"/>
        <end position="25"/>
    </location>
</feature>
<feature type="region of interest" description="Disordered" evidence="1">
    <location>
        <begin position="267"/>
        <end position="297"/>
    </location>
</feature>
<dbReference type="InterPro" id="IPR035451">
    <property type="entry name" value="Ada-like_dom_sf"/>
</dbReference>
<evidence type="ECO:0000256" key="1">
    <source>
        <dbReference type="SAM" id="MobiDB-lite"/>
    </source>
</evidence>
<keyword evidence="4" id="KW-0378">Hydrolase</keyword>
<evidence type="ECO:0000256" key="2">
    <source>
        <dbReference type="SAM" id="SignalP"/>
    </source>
</evidence>